<dbReference type="Proteomes" id="UP000032142">
    <property type="component" value="Unassembled WGS sequence"/>
</dbReference>
<dbReference type="PANTHER" id="PTHR31174:SF31">
    <property type="entry name" value="LATE EMBRYOGENESIS ABUNDANT PROTEIN 3"/>
    <property type="match status" value="1"/>
</dbReference>
<dbReference type="PANTHER" id="PTHR31174">
    <property type="entry name" value="SEED MATURATION FAMILY PROTEIN"/>
    <property type="match status" value="1"/>
</dbReference>
<dbReference type="OMA" id="MNQRQAI"/>
<comment type="similarity">
    <text evidence="1">Belongs to the LEA type SMP family.</text>
</comment>
<evidence type="ECO:0000256" key="2">
    <source>
        <dbReference type="ARBA" id="ARBA00022737"/>
    </source>
</evidence>
<protein>
    <submittedName>
        <fullName evidence="3">Late embryogenesis abundant D-34</fullName>
    </submittedName>
</protein>
<dbReference type="EMBL" id="KN391873">
    <property type="protein sequence ID" value="KHG09692.1"/>
    <property type="molecule type" value="Genomic_DNA"/>
</dbReference>
<sequence length="169" mass="17189">MNQRQAIRPQAADQAVDYGDVFGVTGATPSFPTPTGAVDESGITIGEALEATAISVGDKPVDQGDAAAIRAAEARAAGGNVTQRSGLGAKAQAAVNFNDRVAYDYNKITISDVLSDASGKLPHDKAVTSEDADGVRGAELSNSTEAMPTPGGVADTMATAARVNRDDKP</sequence>
<reference evidence="4" key="1">
    <citation type="submission" date="2014-09" db="EMBL/GenBank/DDBJ databases">
        <authorList>
            <person name="Mudge J."/>
            <person name="Ramaraj T."/>
            <person name="Lindquist I.E."/>
            <person name="Bharti A.K."/>
            <person name="Sundararajan A."/>
            <person name="Cameron C.T."/>
            <person name="Woodward J.E."/>
            <person name="May G.D."/>
            <person name="Brubaker C."/>
            <person name="Broadhvest J."/>
            <person name="Wilkins T.A."/>
        </authorList>
    </citation>
    <scope>NUCLEOTIDE SEQUENCE</scope>
    <source>
        <strain evidence="4">cv. AKA8401</strain>
    </source>
</reference>
<dbReference type="Pfam" id="PF04927">
    <property type="entry name" value="SMP"/>
    <property type="match status" value="2"/>
</dbReference>
<evidence type="ECO:0000256" key="1">
    <source>
        <dbReference type="ARBA" id="ARBA00010733"/>
    </source>
</evidence>
<dbReference type="InterPro" id="IPR042971">
    <property type="entry name" value="LEA_SMP"/>
</dbReference>
<evidence type="ECO:0000313" key="3">
    <source>
        <dbReference type="EMBL" id="KHG09692.1"/>
    </source>
</evidence>
<organism evidence="3 4">
    <name type="scientific">Gossypium arboreum</name>
    <name type="common">Tree cotton</name>
    <name type="synonym">Gossypium nanking</name>
    <dbReference type="NCBI Taxonomy" id="29729"/>
    <lineage>
        <taxon>Eukaryota</taxon>
        <taxon>Viridiplantae</taxon>
        <taxon>Streptophyta</taxon>
        <taxon>Embryophyta</taxon>
        <taxon>Tracheophyta</taxon>
        <taxon>Spermatophyta</taxon>
        <taxon>Magnoliopsida</taxon>
        <taxon>eudicotyledons</taxon>
        <taxon>Gunneridae</taxon>
        <taxon>Pentapetalae</taxon>
        <taxon>rosids</taxon>
        <taxon>malvids</taxon>
        <taxon>Malvales</taxon>
        <taxon>Malvaceae</taxon>
        <taxon>Malvoideae</taxon>
        <taxon>Gossypium</taxon>
    </lineage>
</organism>
<keyword evidence="2" id="KW-0677">Repeat</keyword>
<evidence type="ECO:0000313" key="4">
    <source>
        <dbReference type="Proteomes" id="UP000032142"/>
    </source>
</evidence>
<name>A0A0B0NAJ9_GOSAR</name>
<dbReference type="OrthoDB" id="2014755at2759"/>
<gene>
    <name evidence="3" type="ORF">F383_14025</name>
</gene>
<dbReference type="AlphaFoldDB" id="A0A0B0NAJ9"/>
<dbReference type="InterPro" id="IPR007011">
    <property type="entry name" value="LEA_SMP_dom"/>
</dbReference>
<keyword evidence="4" id="KW-1185">Reference proteome</keyword>
<dbReference type="KEGG" id="gab:108471066"/>
<proteinExistence type="inferred from homology"/>
<accession>A0A0B0NAJ9</accession>